<proteinExistence type="predicted"/>
<dbReference type="EMBL" id="CACRXK020001649">
    <property type="protein sequence ID" value="CAB3990378.1"/>
    <property type="molecule type" value="Genomic_DNA"/>
</dbReference>
<protein>
    <submittedName>
        <fullName evidence="1">Uncharacterized protein</fullName>
    </submittedName>
</protein>
<gene>
    <name evidence="1" type="ORF">PACLA_8A080957</name>
</gene>
<comment type="caution">
    <text evidence="1">The sequence shown here is derived from an EMBL/GenBank/DDBJ whole genome shotgun (WGS) entry which is preliminary data.</text>
</comment>
<reference evidence="1" key="1">
    <citation type="submission" date="2020-04" db="EMBL/GenBank/DDBJ databases">
        <authorList>
            <person name="Alioto T."/>
            <person name="Alioto T."/>
            <person name="Gomez Garrido J."/>
        </authorList>
    </citation>
    <scope>NUCLEOTIDE SEQUENCE</scope>
    <source>
        <strain evidence="1">A484AB</strain>
    </source>
</reference>
<dbReference type="AlphaFoldDB" id="A0A6S7GEH3"/>
<dbReference type="Proteomes" id="UP001152795">
    <property type="component" value="Unassembled WGS sequence"/>
</dbReference>
<evidence type="ECO:0000313" key="2">
    <source>
        <dbReference type="Proteomes" id="UP001152795"/>
    </source>
</evidence>
<name>A0A6S7GEH3_PARCT</name>
<keyword evidence="2" id="KW-1185">Reference proteome</keyword>
<accession>A0A6S7GEH3</accession>
<evidence type="ECO:0000313" key="1">
    <source>
        <dbReference type="EMBL" id="CAB3990378.1"/>
    </source>
</evidence>
<organism evidence="1 2">
    <name type="scientific">Paramuricea clavata</name>
    <name type="common">Red gorgonian</name>
    <name type="synonym">Violescent sea-whip</name>
    <dbReference type="NCBI Taxonomy" id="317549"/>
    <lineage>
        <taxon>Eukaryota</taxon>
        <taxon>Metazoa</taxon>
        <taxon>Cnidaria</taxon>
        <taxon>Anthozoa</taxon>
        <taxon>Octocorallia</taxon>
        <taxon>Malacalcyonacea</taxon>
        <taxon>Plexauridae</taxon>
        <taxon>Paramuricea</taxon>
    </lineage>
</organism>
<dbReference type="OrthoDB" id="5945099at2759"/>
<sequence>MLAKLLLALCCIAACEGGWVNLGHGCTSARGNHPALLTYRGKSGFVSAFRLTHIRGKIGCHANGRTNWGCTAHHRTNMYVTDVRNVVMYPSPVLVKPFQSGGWYHIPGYFENSPQLAFSDVGPRYVYSGYQMRVWYGEDLYGYTEGDNHGHTCFKAEIFVVYYA</sequence>